<dbReference type="AlphaFoldDB" id="A0A1H9U9G4"/>
<feature type="domain" description="Rho termination factor-like N-terminal" evidence="2">
    <location>
        <begin position="53"/>
        <end position="86"/>
    </location>
</feature>
<proteinExistence type="predicted"/>
<accession>A0A1H9U9G4</accession>
<dbReference type="SUPFAM" id="SSF68912">
    <property type="entry name" value="Rho N-terminal domain-like"/>
    <property type="match status" value="1"/>
</dbReference>
<dbReference type="Pfam" id="PF23855">
    <property type="entry name" value="DUF7218"/>
    <property type="match status" value="1"/>
</dbReference>
<organism evidence="3 4">
    <name type="scientific">Tranquillimonas rosea</name>
    <dbReference type="NCBI Taxonomy" id="641238"/>
    <lineage>
        <taxon>Bacteria</taxon>
        <taxon>Pseudomonadati</taxon>
        <taxon>Pseudomonadota</taxon>
        <taxon>Alphaproteobacteria</taxon>
        <taxon>Rhodobacterales</taxon>
        <taxon>Roseobacteraceae</taxon>
        <taxon>Tranquillimonas</taxon>
    </lineage>
</organism>
<dbReference type="InterPro" id="IPR011112">
    <property type="entry name" value="Rho-like_N"/>
</dbReference>
<evidence type="ECO:0000313" key="4">
    <source>
        <dbReference type="Proteomes" id="UP000198885"/>
    </source>
</evidence>
<dbReference type="OrthoDB" id="215254at2"/>
<feature type="compositionally biased region" description="Basic and acidic residues" evidence="1">
    <location>
        <begin position="1"/>
        <end position="29"/>
    </location>
</feature>
<dbReference type="Proteomes" id="UP000198885">
    <property type="component" value="Unassembled WGS sequence"/>
</dbReference>
<reference evidence="3 4" key="1">
    <citation type="submission" date="2016-10" db="EMBL/GenBank/DDBJ databases">
        <authorList>
            <person name="de Groot N.N."/>
        </authorList>
    </citation>
    <scope>NUCLEOTIDE SEQUENCE [LARGE SCALE GENOMIC DNA]</scope>
    <source>
        <strain evidence="3 4">DSM 23042</strain>
    </source>
</reference>
<evidence type="ECO:0000259" key="2">
    <source>
        <dbReference type="Pfam" id="PF07498"/>
    </source>
</evidence>
<feature type="region of interest" description="Disordered" evidence="1">
    <location>
        <begin position="1"/>
        <end position="55"/>
    </location>
</feature>
<dbReference type="GO" id="GO:0006353">
    <property type="term" value="P:DNA-templated transcription termination"/>
    <property type="evidence" value="ECO:0007669"/>
    <property type="project" value="InterPro"/>
</dbReference>
<name>A0A1H9U9G4_9RHOB</name>
<dbReference type="RefSeq" id="WP_092692873.1">
    <property type="nucleotide sequence ID" value="NZ_CBDDGO010000004.1"/>
</dbReference>
<evidence type="ECO:0000313" key="3">
    <source>
        <dbReference type="EMBL" id="SES05972.1"/>
    </source>
</evidence>
<protein>
    <submittedName>
        <fullName evidence="3">Rho termination factor, N-terminal domain</fullName>
    </submittedName>
</protein>
<keyword evidence="4" id="KW-1185">Reference proteome</keyword>
<dbReference type="InterPro" id="IPR055642">
    <property type="entry name" value="DUF7218"/>
</dbReference>
<dbReference type="Pfam" id="PF07498">
    <property type="entry name" value="Rho_N"/>
    <property type="match status" value="1"/>
</dbReference>
<sequence>MTKDHGKSIKDDETYEELRKQGHSEEKAARIANAQANDTQSPSHKGGKRPPYEEWSVDELYEQAQKVGIEGRSEMTKDDLIAALRKH</sequence>
<feature type="compositionally biased region" description="Polar residues" evidence="1">
    <location>
        <begin position="34"/>
        <end position="43"/>
    </location>
</feature>
<dbReference type="InterPro" id="IPR036269">
    <property type="entry name" value="Rho_N_sf"/>
</dbReference>
<dbReference type="Gene3D" id="1.10.720.10">
    <property type="match status" value="1"/>
</dbReference>
<dbReference type="EMBL" id="FOGU01000005">
    <property type="protein sequence ID" value="SES05972.1"/>
    <property type="molecule type" value="Genomic_DNA"/>
</dbReference>
<gene>
    <name evidence="3" type="ORF">SAMN04490244_105120</name>
</gene>
<dbReference type="STRING" id="641238.SAMN04490244_105120"/>
<evidence type="ECO:0000256" key="1">
    <source>
        <dbReference type="SAM" id="MobiDB-lite"/>
    </source>
</evidence>